<feature type="region of interest" description="Disordered" evidence="4">
    <location>
        <begin position="451"/>
        <end position="639"/>
    </location>
</feature>
<evidence type="ECO:0000256" key="4">
    <source>
        <dbReference type="SAM" id="MobiDB-lite"/>
    </source>
</evidence>
<keyword evidence="2" id="KW-0804">Transcription</keyword>
<dbReference type="Pfam" id="PF01388">
    <property type="entry name" value="ARID"/>
    <property type="match status" value="1"/>
</dbReference>
<feature type="compositionally biased region" description="Low complexity" evidence="4">
    <location>
        <begin position="898"/>
        <end position="918"/>
    </location>
</feature>
<dbReference type="GO" id="GO:0006357">
    <property type="term" value="P:regulation of transcription by RNA polymerase II"/>
    <property type="evidence" value="ECO:0007669"/>
    <property type="project" value="TreeGrafter"/>
</dbReference>
<dbReference type="CDD" id="cd16871">
    <property type="entry name" value="ARID_Swi1p-like"/>
    <property type="match status" value="1"/>
</dbReference>
<dbReference type="SUPFAM" id="SSF46774">
    <property type="entry name" value="ARID-like"/>
    <property type="match status" value="1"/>
</dbReference>
<comment type="caution">
    <text evidence="6">The sequence shown here is derived from an EMBL/GenBank/DDBJ whole genome shotgun (WGS) entry which is preliminary data.</text>
</comment>
<dbReference type="PANTHER" id="PTHR13964">
    <property type="entry name" value="RBP-RELATED"/>
    <property type="match status" value="1"/>
</dbReference>
<keyword evidence="1" id="KW-0805">Transcription regulation</keyword>
<evidence type="ECO:0000256" key="2">
    <source>
        <dbReference type="ARBA" id="ARBA00023163"/>
    </source>
</evidence>
<reference evidence="6 7" key="1">
    <citation type="journal article" date="2016" name="Front. Microbiol.">
        <title>Genome and transcriptome sequences reveal the specific parasitism of the nematophagous Purpureocillium lilacinum 36-1.</title>
        <authorList>
            <person name="Xie J."/>
            <person name="Li S."/>
            <person name="Mo C."/>
            <person name="Xiao X."/>
            <person name="Peng D."/>
            <person name="Wang G."/>
            <person name="Xiao Y."/>
        </authorList>
    </citation>
    <scope>NUCLEOTIDE SEQUENCE [LARGE SCALE GENOMIC DNA]</scope>
    <source>
        <strain evidence="6 7">36-1</strain>
    </source>
</reference>
<name>A0A2U3ED16_PURLI</name>
<dbReference type="InterPro" id="IPR001606">
    <property type="entry name" value="ARID_dom"/>
</dbReference>
<keyword evidence="3" id="KW-0539">Nucleus</keyword>
<protein>
    <submittedName>
        <fullName evidence="6">ARID/BRIGHT DNA binding domain containing protein</fullName>
    </submittedName>
</protein>
<feature type="compositionally biased region" description="Basic and acidic residues" evidence="4">
    <location>
        <begin position="357"/>
        <end position="368"/>
    </location>
</feature>
<feature type="compositionally biased region" description="Polar residues" evidence="4">
    <location>
        <begin position="503"/>
        <end position="528"/>
    </location>
</feature>
<accession>A0A2U3ED16</accession>
<dbReference type="Proteomes" id="UP000245956">
    <property type="component" value="Unassembled WGS sequence"/>
</dbReference>
<feature type="region of interest" description="Disordered" evidence="4">
    <location>
        <begin position="1402"/>
        <end position="1421"/>
    </location>
</feature>
<evidence type="ECO:0000313" key="7">
    <source>
        <dbReference type="Proteomes" id="UP000245956"/>
    </source>
</evidence>
<dbReference type="InterPro" id="IPR036431">
    <property type="entry name" value="ARID_dom_sf"/>
</dbReference>
<dbReference type="GO" id="GO:0000976">
    <property type="term" value="F:transcription cis-regulatory region binding"/>
    <property type="evidence" value="ECO:0007669"/>
    <property type="project" value="TreeGrafter"/>
</dbReference>
<dbReference type="SMART" id="SM00501">
    <property type="entry name" value="BRIGHT"/>
    <property type="match status" value="1"/>
</dbReference>
<feature type="compositionally biased region" description="Low complexity" evidence="4">
    <location>
        <begin position="469"/>
        <end position="488"/>
    </location>
</feature>
<dbReference type="Gene3D" id="1.10.150.60">
    <property type="entry name" value="ARID DNA-binding domain"/>
    <property type="match status" value="1"/>
</dbReference>
<dbReference type="PROSITE" id="PS51011">
    <property type="entry name" value="ARID"/>
    <property type="match status" value="1"/>
</dbReference>
<feature type="region of interest" description="Disordered" evidence="4">
    <location>
        <begin position="651"/>
        <end position="731"/>
    </location>
</feature>
<dbReference type="InterPro" id="IPR051232">
    <property type="entry name" value="ARID/SWI1_ChromRemod"/>
</dbReference>
<dbReference type="EMBL" id="LCWV01000006">
    <property type="protein sequence ID" value="PWI72405.1"/>
    <property type="molecule type" value="Genomic_DNA"/>
</dbReference>
<evidence type="ECO:0000259" key="5">
    <source>
        <dbReference type="PROSITE" id="PS51011"/>
    </source>
</evidence>
<feature type="domain" description="ARID" evidence="5">
    <location>
        <begin position="789"/>
        <end position="881"/>
    </location>
</feature>
<feature type="compositionally biased region" description="Low complexity" evidence="4">
    <location>
        <begin position="651"/>
        <end position="723"/>
    </location>
</feature>
<proteinExistence type="predicted"/>
<gene>
    <name evidence="6" type="ORF">PCL_11028</name>
</gene>
<evidence type="ECO:0000256" key="3">
    <source>
        <dbReference type="ARBA" id="ARBA00023242"/>
    </source>
</evidence>
<sequence length="1493" mass="162920">MKPFHCRQHLLSAKLVVTTRRAMCRVRARPDMRRTGLPPASTDLCEPTPSLSLRVERPKDDRVDDGDDKIANEASERRVRQPGTSRVLSAALIGHAATCQAELLSAVSRKRPSAAHGANFRSIARGVALGKTISQAGVAIPSLRLASTHRNSPQPNRTRCRYPLAAEPRVISCSGVTRRPATRDPHPLWLSNVLGIVAAGEAAWTLPGRWPSMTGVASPRKSYLDTAHSSRKRTVLHRPRRCRSACPGCPPTYLSASPARALQPSGPVARQAVPVLGCPPSRRAAALSDSTRAGGGPSLPGAASTSSRPPPSPVLLGSAPFVPARPCAGSLVARLVARFPTQTTQHTPKRTHSSTNPRRDSALSDRSVHPSPPFAPCHGPIILPSLRPSMGPCRLVAMSAWMNDAAPNHNGNNGFPHMNDPNAAGAMMDPSAFMANQAQFNPNQFANQQQMAAMQNGPMRHASPTGAYQGQNQQPQNQPNPNHVYQPNSVIPSKRPRPREDSITGSPRQNPGMQPPSRSETPQQQNFPGFQAGVSMAPQQTAGQFPHLQPNGSANASPSPIMGNQMRPGNVPQRVATASPHPFSPGAQQFGGGSQASPIPSEHGTPQPNAYMQNMPQGYNPGFAPSPSNPRPSPNPNAMTADMMMAQQMGQQVGPHMGQQMGRQMGQMPQHMGQMTPQMYQQMQQQMQQQQQQHHHQQQQQQQHAQHGQQPQQGQVPPQHRPQNMSDQQKMAAYQMRLQQQLQGNMQMQAQMQAQNMGRGMMPKQQMQGVANGQVPQGAMRQQPRPMANINPEQFMKNLTTLMNAKGLPLDPNPIVGDRPVNLVMLFQVVQSKGGFKNVTAANGWVHIAHALGLPAQIPTVAPTLKQVYERNLSKFEEVWMAQQKQRMMQQNVGMANQGTPQKQMQPGQQMSQGQMPPGQQPPQPQQQTPVKAGQPPVNGFSTPQAQQQPPPPTVPGHNRNSLSHASVPNDFSMQSPAHQRPGSMSMTPGDPRHPAPMTATATDPTMPRLPPKSDEYSPCARELSTYGGVDLHAASSLGAELKRWEPSVPSVNDLGNIDIHALTRSLQSGIHGEVRLALDTLATVSASPGQMHFMQLRYCEDLVDALVDCAEEQLDLLAEHTVEVCDEIQLTPYEEVVRACRVERWAVRDVPVFGSTEYQLDRAVDRLICITTILRNVSFPGEQNDNHNFLADESVIKMLCVVIRYLGTRTMLLRTHSNTLDFMKDVVVLLSNVAGSIEIPGREQALCLLQFLLSFAPTPGPTTTNKALHFPTYEPSLHSYAPHSVDALAKLLARDEPNRGYYKQLFSTDANNAGAYELLTRTFALAISPLPDKTKEQNRNPALPSLIETRKPFLMQGLLSAEILASLAPGPEAGVARSWLTSENQLAQNIYRLVQDLGMLYEKPPPPPPPAARGANRAPPPRKDPELVYIVVVAVALLRRLVEKARDPQNRSSSVPSDLLPQSQLLMNALTMQAPEWTKEGMLPQLTAIYNM</sequence>
<evidence type="ECO:0000313" key="6">
    <source>
        <dbReference type="EMBL" id="PWI72405.1"/>
    </source>
</evidence>
<dbReference type="GO" id="GO:0016514">
    <property type="term" value="C:SWI/SNF complex"/>
    <property type="evidence" value="ECO:0007669"/>
    <property type="project" value="TreeGrafter"/>
</dbReference>
<feature type="region of interest" description="Disordered" evidence="4">
    <location>
        <begin position="890"/>
        <end position="1019"/>
    </location>
</feature>
<feature type="compositionally biased region" description="Polar residues" evidence="4">
    <location>
        <begin position="959"/>
        <end position="987"/>
    </location>
</feature>
<feature type="compositionally biased region" description="Polar residues" evidence="4">
    <location>
        <begin position="604"/>
        <end position="617"/>
    </location>
</feature>
<organism evidence="6 7">
    <name type="scientific">Purpureocillium lilacinum</name>
    <name type="common">Paecilomyces lilacinus</name>
    <dbReference type="NCBI Taxonomy" id="33203"/>
    <lineage>
        <taxon>Eukaryota</taxon>
        <taxon>Fungi</taxon>
        <taxon>Dikarya</taxon>
        <taxon>Ascomycota</taxon>
        <taxon>Pezizomycotina</taxon>
        <taxon>Sordariomycetes</taxon>
        <taxon>Hypocreomycetidae</taxon>
        <taxon>Hypocreales</taxon>
        <taxon>Ophiocordycipitaceae</taxon>
        <taxon>Purpureocillium</taxon>
    </lineage>
</organism>
<feature type="region of interest" description="Disordered" evidence="4">
    <location>
        <begin position="280"/>
        <end position="317"/>
    </location>
</feature>
<evidence type="ECO:0000256" key="1">
    <source>
        <dbReference type="ARBA" id="ARBA00023015"/>
    </source>
</evidence>
<dbReference type="SMART" id="SM01014">
    <property type="entry name" value="ARID"/>
    <property type="match status" value="1"/>
</dbReference>
<dbReference type="PANTHER" id="PTHR13964:SF27">
    <property type="entry name" value="HAT-TRICK, ISOFORM D"/>
    <property type="match status" value="1"/>
</dbReference>
<feature type="region of interest" description="Disordered" evidence="4">
    <location>
        <begin position="339"/>
        <end position="372"/>
    </location>
</feature>
<feature type="compositionally biased region" description="Low complexity" evidence="4">
    <location>
        <begin position="996"/>
        <end position="1007"/>
    </location>
</feature>